<dbReference type="InterPro" id="IPR036938">
    <property type="entry name" value="PAP2/HPO_sf"/>
</dbReference>
<dbReference type="RefSeq" id="WP_171607577.1">
    <property type="nucleotide sequence ID" value="NZ_WHPF01000006.1"/>
</dbReference>
<organism evidence="3 4">
    <name type="scientific">Limnovirga soli</name>
    <dbReference type="NCBI Taxonomy" id="2656915"/>
    <lineage>
        <taxon>Bacteria</taxon>
        <taxon>Pseudomonadati</taxon>
        <taxon>Bacteroidota</taxon>
        <taxon>Chitinophagia</taxon>
        <taxon>Chitinophagales</taxon>
        <taxon>Chitinophagaceae</taxon>
        <taxon>Limnovirga</taxon>
    </lineage>
</organism>
<protein>
    <submittedName>
        <fullName evidence="3">Phosphatase PAP2 family protein</fullName>
    </submittedName>
</protein>
<dbReference type="PANTHER" id="PTHR14969">
    <property type="entry name" value="SPHINGOSINE-1-PHOSPHATE PHOSPHOHYDROLASE"/>
    <property type="match status" value="1"/>
</dbReference>
<sequence length="215" mass="24415">MFLLDGSAGFFSQLLATLKSWDTWLFLKINNSWTTPFLDTNYPWWREASTWMPLYFFLIFLVLYNFGWKVWPWILLFIATVGLSDQISSGIIKNWVARPRPCGDDVLMYKVRLLLNHCPGSGSFTSSHATNHFAMACFLYVTLKPFFGKWGGVFFVWAATISYGQVYVGVHYPLDIICGALLGLGIGKLTATIFMRKVGWPPLLPFAAALQNDVD</sequence>
<name>A0A8J8FFH3_9BACT</name>
<proteinExistence type="predicted"/>
<dbReference type="SMART" id="SM00014">
    <property type="entry name" value="acidPPc"/>
    <property type="match status" value="1"/>
</dbReference>
<gene>
    <name evidence="3" type="ORF">GD597_09240</name>
</gene>
<reference evidence="3" key="1">
    <citation type="submission" date="2019-10" db="EMBL/GenBank/DDBJ databases">
        <title>Draft genome sequence of Panacibacter sp. KCS-6.</title>
        <authorList>
            <person name="Yim K.J."/>
        </authorList>
    </citation>
    <scope>NUCLEOTIDE SEQUENCE</scope>
    <source>
        <strain evidence="3">KCS-6</strain>
    </source>
</reference>
<dbReference type="GO" id="GO:0042392">
    <property type="term" value="F:sphingosine-1-phosphate phosphatase activity"/>
    <property type="evidence" value="ECO:0007669"/>
    <property type="project" value="TreeGrafter"/>
</dbReference>
<comment type="caution">
    <text evidence="3">The sequence shown here is derived from an EMBL/GenBank/DDBJ whole genome shotgun (WGS) entry which is preliminary data.</text>
</comment>
<evidence type="ECO:0000313" key="3">
    <source>
        <dbReference type="EMBL" id="NNV55642.1"/>
    </source>
</evidence>
<feature type="domain" description="Phosphatidic acid phosphatase type 2/haloperoxidase" evidence="2">
    <location>
        <begin position="74"/>
        <end position="191"/>
    </location>
</feature>
<evidence type="ECO:0000259" key="2">
    <source>
        <dbReference type="SMART" id="SM00014"/>
    </source>
</evidence>
<dbReference type="Gene3D" id="1.20.144.10">
    <property type="entry name" value="Phosphatidic acid phosphatase type 2/haloperoxidase"/>
    <property type="match status" value="1"/>
</dbReference>
<dbReference type="InterPro" id="IPR000326">
    <property type="entry name" value="PAP2/HPO"/>
</dbReference>
<keyword evidence="1" id="KW-0472">Membrane</keyword>
<dbReference type="EMBL" id="WHPF01000006">
    <property type="protein sequence ID" value="NNV55642.1"/>
    <property type="molecule type" value="Genomic_DNA"/>
</dbReference>
<keyword evidence="4" id="KW-1185">Reference proteome</keyword>
<dbReference type="Proteomes" id="UP000598971">
    <property type="component" value="Unassembled WGS sequence"/>
</dbReference>
<feature type="transmembrane region" description="Helical" evidence="1">
    <location>
        <begin position="174"/>
        <end position="195"/>
    </location>
</feature>
<keyword evidence="1" id="KW-1133">Transmembrane helix</keyword>
<dbReference type="AlphaFoldDB" id="A0A8J8FFH3"/>
<evidence type="ECO:0000313" key="4">
    <source>
        <dbReference type="Proteomes" id="UP000598971"/>
    </source>
</evidence>
<dbReference type="PANTHER" id="PTHR14969:SF13">
    <property type="entry name" value="AT30094P"/>
    <property type="match status" value="1"/>
</dbReference>
<accession>A0A8J8FFH3</accession>
<keyword evidence="1" id="KW-0812">Transmembrane</keyword>
<feature type="transmembrane region" description="Helical" evidence="1">
    <location>
        <begin position="54"/>
        <end position="83"/>
    </location>
</feature>
<dbReference type="SUPFAM" id="SSF48317">
    <property type="entry name" value="Acid phosphatase/Vanadium-dependent haloperoxidase"/>
    <property type="match status" value="1"/>
</dbReference>
<dbReference type="Pfam" id="PF01569">
    <property type="entry name" value="PAP2"/>
    <property type="match status" value="1"/>
</dbReference>
<evidence type="ECO:0000256" key="1">
    <source>
        <dbReference type="SAM" id="Phobius"/>
    </source>
</evidence>